<dbReference type="EMBL" id="KV428094">
    <property type="protein sequence ID" value="KZT36962.1"/>
    <property type="molecule type" value="Genomic_DNA"/>
</dbReference>
<keyword evidence="6" id="KW-1185">Reference proteome</keyword>
<gene>
    <name evidence="5" type="ORF">SISSUDRAFT_1120579</name>
</gene>
<dbReference type="Pfam" id="PF01285">
    <property type="entry name" value="TEA"/>
    <property type="match status" value="1"/>
</dbReference>
<dbReference type="AlphaFoldDB" id="A0A166C179"/>
<dbReference type="Proteomes" id="UP000076798">
    <property type="component" value="Unassembled WGS sequence"/>
</dbReference>
<name>A0A166C179_9AGAM</name>
<dbReference type="InterPro" id="IPR038096">
    <property type="entry name" value="TEA/ATTS_sf"/>
</dbReference>
<dbReference type="Gene3D" id="6.10.20.40">
    <property type="entry name" value="TEA/ATTS domain"/>
    <property type="match status" value="1"/>
</dbReference>
<evidence type="ECO:0000256" key="2">
    <source>
        <dbReference type="PROSITE-ProRule" id="PRU00505"/>
    </source>
</evidence>
<proteinExistence type="inferred from homology"/>
<evidence type="ECO:0000313" key="5">
    <source>
        <dbReference type="EMBL" id="KZT36962.1"/>
    </source>
</evidence>
<evidence type="ECO:0000259" key="4">
    <source>
        <dbReference type="PROSITE" id="PS51088"/>
    </source>
</evidence>
<evidence type="ECO:0000313" key="6">
    <source>
        <dbReference type="Proteomes" id="UP000076798"/>
    </source>
</evidence>
<accession>A0A166C179</accession>
<feature type="DNA-binding region" description="TEA" evidence="2">
    <location>
        <begin position="11"/>
        <end position="85"/>
    </location>
</feature>
<feature type="domain" description="TEA" evidence="4">
    <location>
        <begin position="11"/>
        <end position="85"/>
    </location>
</feature>
<feature type="compositionally biased region" description="Basic and acidic residues" evidence="3">
    <location>
        <begin position="95"/>
        <end position="105"/>
    </location>
</feature>
<protein>
    <recommendedName>
        <fullName evidence="4">TEA domain-containing protein</fullName>
    </recommendedName>
</protein>
<dbReference type="PROSITE" id="PS51088">
    <property type="entry name" value="TEA_2"/>
    <property type="match status" value="1"/>
</dbReference>
<evidence type="ECO:0000256" key="1">
    <source>
        <dbReference type="ARBA" id="ARBA00008421"/>
    </source>
</evidence>
<sequence length="314" mass="34874">MQPRRHKKWLPDGSGEVWPDHAEVHFMQAIDEYEKLTATGSASHGVEAPSRNMFIVLYLKKKGIERTKQQVASHVQQLKKKGYHDQNAPLQHTTTEQRYESKREGVLGPWRNNNNAVPTHPHRPSSSRSPRISPVSGISIHVDGMTPFNVRLPPPGLQSTQADALVNASCNGSYVVNIKLLVPAYNDICEHIITAKVGSAINLALDQEPWVFVSHKFFYQGSIIHGDNDPIFIQGNPIWCPLQVPTQLRGWPAAPGSSMLVEQSIIGKVGHIATVIYHLVQAPFLPPLDLTPAHTYNLSLSSPDIGLPTFDEFF</sequence>
<dbReference type="InterPro" id="IPR000818">
    <property type="entry name" value="TEA/ATTS_dom"/>
</dbReference>
<dbReference type="OrthoDB" id="10006572at2759"/>
<organism evidence="5 6">
    <name type="scientific">Sistotremastrum suecicum HHB10207 ss-3</name>
    <dbReference type="NCBI Taxonomy" id="1314776"/>
    <lineage>
        <taxon>Eukaryota</taxon>
        <taxon>Fungi</taxon>
        <taxon>Dikarya</taxon>
        <taxon>Basidiomycota</taxon>
        <taxon>Agaricomycotina</taxon>
        <taxon>Agaricomycetes</taxon>
        <taxon>Sistotremastrales</taxon>
        <taxon>Sistotremastraceae</taxon>
        <taxon>Sistotremastrum</taxon>
    </lineage>
</organism>
<comment type="similarity">
    <text evidence="1">Belongs to the TEC1 family.</text>
</comment>
<evidence type="ECO:0000256" key="3">
    <source>
        <dbReference type="SAM" id="MobiDB-lite"/>
    </source>
</evidence>
<reference evidence="5 6" key="1">
    <citation type="journal article" date="2016" name="Mol. Biol. Evol.">
        <title>Comparative Genomics of Early-Diverging Mushroom-Forming Fungi Provides Insights into the Origins of Lignocellulose Decay Capabilities.</title>
        <authorList>
            <person name="Nagy L.G."/>
            <person name="Riley R."/>
            <person name="Tritt A."/>
            <person name="Adam C."/>
            <person name="Daum C."/>
            <person name="Floudas D."/>
            <person name="Sun H."/>
            <person name="Yadav J.S."/>
            <person name="Pangilinan J."/>
            <person name="Larsson K.H."/>
            <person name="Matsuura K."/>
            <person name="Barry K."/>
            <person name="Labutti K."/>
            <person name="Kuo R."/>
            <person name="Ohm R.A."/>
            <person name="Bhattacharya S.S."/>
            <person name="Shirouzu T."/>
            <person name="Yoshinaga Y."/>
            <person name="Martin F.M."/>
            <person name="Grigoriev I.V."/>
            <person name="Hibbett D.S."/>
        </authorList>
    </citation>
    <scope>NUCLEOTIDE SEQUENCE [LARGE SCALE GENOMIC DNA]</scope>
    <source>
        <strain evidence="5 6">HHB10207 ss-3</strain>
    </source>
</reference>
<feature type="region of interest" description="Disordered" evidence="3">
    <location>
        <begin position="80"/>
        <end position="133"/>
    </location>
</feature>
<dbReference type="STRING" id="1314776.A0A166C179"/>
<dbReference type="GO" id="GO:0003700">
    <property type="term" value="F:DNA-binding transcription factor activity"/>
    <property type="evidence" value="ECO:0007669"/>
    <property type="project" value="InterPro"/>
</dbReference>